<organism evidence="2 3">
    <name type="scientific">Eragrostis curvula</name>
    <name type="common">weeping love grass</name>
    <dbReference type="NCBI Taxonomy" id="38414"/>
    <lineage>
        <taxon>Eukaryota</taxon>
        <taxon>Viridiplantae</taxon>
        <taxon>Streptophyta</taxon>
        <taxon>Embryophyta</taxon>
        <taxon>Tracheophyta</taxon>
        <taxon>Spermatophyta</taxon>
        <taxon>Magnoliopsida</taxon>
        <taxon>Liliopsida</taxon>
        <taxon>Poales</taxon>
        <taxon>Poaceae</taxon>
        <taxon>PACMAD clade</taxon>
        <taxon>Chloridoideae</taxon>
        <taxon>Eragrostideae</taxon>
        <taxon>Eragrostidinae</taxon>
        <taxon>Eragrostis</taxon>
    </lineage>
</organism>
<sequence length="212" mass="22711">LEQGDGGLLRCGGRGNGGPLPALQPWVPPPPWGQGDGDLLCRGDRGDGGLLCRGGRRDGGPFHRATMGSMTPSVVVTDFVLDCPSVLIGAWEEAELLEQFGAAPGLTVLAATGTDAIGTRAASGCTGITGLRDTSSEDCSFILQLHMKFHPSLYASYIKGLVWVMLALYSVIRTYNELPVVWMILPVERGTSNQLKRMCIMLPKLQFQLHTT</sequence>
<reference evidence="2 3" key="1">
    <citation type="journal article" date="2019" name="Sci. Rep.">
        <title>A high-quality genome of Eragrostis curvula grass provides insights into Poaceae evolution and supports new strategies to enhance forage quality.</title>
        <authorList>
            <person name="Carballo J."/>
            <person name="Santos B.A.C.M."/>
            <person name="Zappacosta D."/>
            <person name="Garbus I."/>
            <person name="Selva J.P."/>
            <person name="Gallo C.A."/>
            <person name="Diaz A."/>
            <person name="Albertini E."/>
            <person name="Caccamo M."/>
            <person name="Echenique V."/>
        </authorList>
    </citation>
    <scope>NUCLEOTIDE SEQUENCE [LARGE SCALE GENOMIC DNA]</scope>
    <source>
        <strain evidence="3">cv. Victoria</strain>
        <tissue evidence="2">Leaf</tissue>
    </source>
</reference>
<evidence type="ECO:0000313" key="2">
    <source>
        <dbReference type="EMBL" id="TVU51204.1"/>
    </source>
</evidence>
<dbReference type="AlphaFoldDB" id="A0A5J9WVS4"/>
<proteinExistence type="predicted"/>
<feature type="region of interest" description="Disordered" evidence="1">
    <location>
        <begin position="19"/>
        <end position="38"/>
    </location>
</feature>
<dbReference type="EMBL" id="RWGY01000002">
    <property type="protein sequence ID" value="TVU51204.1"/>
    <property type="molecule type" value="Genomic_DNA"/>
</dbReference>
<comment type="caution">
    <text evidence="2">The sequence shown here is derived from an EMBL/GenBank/DDBJ whole genome shotgun (WGS) entry which is preliminary data.</text>
</comment>
<keyword evidence="3" id="KW-1185">Reference proteome</keyword>
<evidence type="ECO:0000313" key="3">
    <source>
        <dbReference type="Proteomes" id="UP000324897"/>
    </source>
</evidence>
<protein>
    <submittedName>
        <fullName evidence="2">Uncharacterized protein</fullName>
    </submittedName>
</protein>
<evidence type="ECO:0000256" key="1">
    <source>
        <dbReference type="SAM" id="MobiDB-lite"/>
    </source>
</evidence>
<accession>A0A5J9WVS4</accession>
<name>A0A5J9WVS4_9POAL</name>
<gene>
    <name evidence="2" type="ORF">EJB05_02613</name>
</gene>
<feature type="non-terminal residue" evidence="2">
    <location>
        <position position="1"/>
    </location>
</feature>
<dbReference type="Proteomes" id="UP000324897">
    <property type="component" value="Chromosome 6"/>
</dbReference>